<reference evidence="2" key="1">
    <citation type="submission" date="2016-11" db="EMBL/GenBank/DDBJ databases">
        <authorList>
            <person name="Varghese N."/>
            <person name="Submissions S."/>
        </authorList>
    </citation>
    <scope>NUCLEOTIDE SEQUENCE [LARGE SCALE GENOMIC DNA]</scope>
    <source>
        <strain evidence="2">DSM 22623</strain>
    </source>
</reference>
<dbReference type="STRING" id="570521.SAMN04488508_10916"/>
<proteinExistence type="predicted"/>
<sequence length="65" mass="7725">MQTDKYFTQSNVDITHRIEEGRTLFFTTSQKEEAKFYAKQQKSYVYEVFTYQKNNKVLAGYGVPK</sequence>
<dbReference type="AlphaFoldDB" id="A0A1M6JDZ3"/>
<accession>A0A1M6JDZ3</accession>
<organism evidence="1 2">
    <name type="scientific">Aquimarina spongiae</name>
    <dbReference type="NCBI Taxonomy" id="570521"/>
    <lineage>
        <taxon>Bacteria</taxon>
        <taxon>Pseudomonadati</taxon>
        <taxon>Bacteroidota</taxon>
        <taxon>Flavobacteriia</taxon>
        <taxon>Flavobacteriales</taxon>
        <taxon>Flavobacteriaceae</taxon>
        <taxon>Aquimarina</taxon>
    </lineage>
</organism>
<gene>
    <name evidence="1" type="ORF">SAMN04488508_10916</name>
</gene>
<evidence type="ECO:0000313" key="2">
    <source>
        <dbReference type="Proteomes" id="UP000184432"/>
    </source>
</evidence>
<dbReference type="EMBL" id="FQYP01000009">
    <property type="protein sequence ID" value="SHJ44959.1"/>
    <property type="molecule type" value="Genomic_DNA"/>
</dbReference>
<keyword evidence="2" id="KW-1185">Reference proteome</keyword>
<dbReference type="RefSeq" id="WP_073319640.1">
    <property type="nucleotide sequence ID" value="NZ_FQYP01000009.1"/>
</dbReference>
<dbReference type="Proteomes" id="UP000184432">
    <property type="component" value="Unassembled WGS sequence"/>
</dbReference>
<name>A0A1M6JDZ3_9FLAO</name>
<protein>
    <submittedName>
        <fullName evidence="1">Uncharacterized protein</fullName>
    </submittedName>
</protein>
<evidence type="ECO:0000313" key="1">
    <source>
        <dbReference type="EMBL" id="SHJ44959.1"/>
    </source>
</evidence>